<dbReference type="Gene3D" id="2.130.10.130">
    <property type="entry name" value="Integrin alpha, N-terminal"/>
    <property type="match status" value="3"/>
</dbReference>
<protein>
    <submittedName>
        <fullName evidence="3">VCBS repeat-containing protein</fullName>
    </submittedName>
</protein>
<reference evidence="3 4" key="1">
    <citation type="submission" date="2019-09" db="EMBL/GenBank/DDBJ databases">
        <title>Mumia zhuanghuii sp. nov. isolated from the intestinal contents of plateau pika (Ochotona curzoniae) in the Qinghai-Tibet plateau of China.</title>
        <authorList>
            <person name="Tian Z."/>
        </authorList>
    </citation>
    <scope>NUCLEOTIDE SEQUENCE [LARGE SCALE GENOMIC DNA]</scope>
    <source>
        <strain evidence="4">350</strain>
    </source>
</reference>
<comment type="caution">
    <text evidence="3">The sequence shown here is derived from an EMBL/GenBank/DDBJ whole genome shotgun (WGS) entry which is preliminary data.</text>
</comment>
<dbReference type="Pfam" id="PF13517">
    <property type="entry name" value="FG-GAP_3"/>
    <property type="match status" value="2"/>
</dbReference>
<evidence type="ECO:0000313" key="3">
    <source>
        <dbReference type="EMBL" id="KAA1418296.1"/>
    </source>
</evidence>
<proteinExistence type="predicted"/>
<keyword evidence="1" id="KW-0732">Signal</keyword>
<dbReference type="EMBL" id="VDFQ02000007">
    <property type="protein sequence ID" value="KAA1418296.1"/>
    <property type="molecule type" value="Genomic_DNA"/>
</dbReference>
<evidence type="ECO:0000313" key="4">
    <source>
        <dbReference type="Proteomes" id="UP000307768"/>
    </source>
</evidence>
<name>A0A5Q6RJN5_9ACTN</name>
<dbReference type="PANTHER" id="PTHR46580">
    <property type="entry name" value="SENSOR KINASE-RELATED"/>
    <property type="match status" value="1"/>
</dbReference>
<dbReference type="InterPro" id="IPR028994">
    <property type="entry name" value="Integrin_alpha_N"/>
</dbReference>
<accession>A0A5Q6RJN5</accession>
<gene>
    <name evidence="3" type="ORF">FE697_020965</name>
</gene>
<dbReference type="OrthoDB" id="99430at2"/>
<feature type="region of interest" description="Disordered" evidence="2">
    <location>
        <begin position="25"/>
        <end position="78"/>
    </location>
</feature>
<organism evidence="3 4">
    <name type="scientific">Mumia zhuanghuii</name>
    <dbReference type="NCBI Taxonomy" id="2585211"/>
    <lineage>
        <taxon>Bacteria</taxon>
        <taxon>Bacillati</taxon>
        <taxon>Actinomycetota</taxon>
        <taxon>Actinomycetes</taxon>
        <taxon>Propionibacteriales</taxon>
        <taxon>Nocardioidaceae</taxon>
        <taxon>Mumia</taxon>
    </lineage>
</organism>
<dbReference type="SUPFAM" id="SSF69318">
    <property type="entry name" value="Integrin alpha N-terminal domain"/>
    <property type="match status" value="2"/>
</dbReference>
<dbReference type="AlphaFoldDB" id="A0A5Q6RJN5"/>
<sequence length="620" mass="64943">MSRKSITRLGALTTALLIGLTGTQAVEASAAPRDGRDSRAKVRPHPKAKPTWNAAKLRSPADRKKAKGKSAQDAAPQQDLAKALAAASLPPDVTGDGRADLVAQMSAPDAGALRIYDHNGSTTSNPWTGAFRTTTTRWDFADLAVLADLTGDALDDLIVRDPGADGGTLWVYPNNGDPADPWTTRVHAGTGWNLADTIRVGDVTRDGNADLLVRDPSNSGGTLWVYRGNGSTTSNPWTTSPIWSGTGWNLANALMLGDATGDGNPDIVARDGSGNILVYPHNGATTSNFWTSIITGVSGFGLGDRLELGDVTGDDRPDILARSETGSLKVHPGLGTTPGSMWSASTSFPAGTGFTYATGLLLGDVDGDGSPELAGRLGKGQSLFVLPNNGSTTGNPWTSLRAAGEEWGFASRILVDDVNGDSRQDLLVLDRAAANGTLWIYLNNGATTGNPWPTRYFAGTGWNIFNMLVAGDVTGDGKTDIVGRQPGGDLYAYPGNGVTTGFPWDSRVWVGSNWQYASHLALHDIDTDGYADLVDLENDGSLWVFPTATGDPIAVDGDWSGVTSLDVAFVDGTPNPDLVVRDSSGSVWIHPGNGATAANPWTTARRFGGNGFESAVSFGM</sequence>
<dbReference type="Proteomes" id="UP000307768">
    <property type="component" value="Unassembled WGS sequence"/>
</dbReference>
<evidence type="ECO:0000256" key="1">
    <source>
        <dbReference type="ARBA" id="ARBA00022729"/>
    </source>
</evidence>
<dbReference type="RefSeq" id="WP_149771585.1">
    <property type="nucleotide sequence ID" value="NZ_VDFQ02000007.1"/>
</dbReference>
<dbReference type="PANTHER" id="PTHR46580:SF4">
    <property type="entry name" value="ATP_GTP-BINDING PROTEIN"/>
    <property type="match status" value="1"/>
</dbReference>
<dbReference type="InterPro" id="IPR013517">
    <property type="entry name" value="FG-GAP"/>
</dbReference>
<evidence type="ECO:0000256" key="2">
    <source>
        <dbReference type="SAM" id="MobiDB-lite"/>
    </source>
</evidence>